<evidence type="ECO:0008006" key="3">
    <source>
        <dbReference type="Google" id="ProtNLM"/>
    </source>
</evidence>
<accession>A0A2I2G717</accession>
<dbReference type="Gene3D" id="3.30.70.1060">
    <property type="entry name" value="Dimeric alpha+beta barrel"/>
    <property type="match status" value="1"/>
</dbReference>
<dbReference type="Proteomes" id="UP000234275">
    <property type="component" value="Unassembled WGS sequence"/>
</dbReference>
<dbReference type="OrthoDB" id="4369758at2759"/>
<evidence type="ECO:0000313" key="1">
    <source>
        <dbReference type="EMBL" id="PLB48679.1"/>
    </source>
</evidence>
<dbReference type="VEuPathDB" id="FungiDB:P170DRAFT_425712"/>
<comment type="caution">
    <text evidence="1">The sequence shown here is derived from an EMBL/GenBank/DDBJ whole genome shotgun (WGS) entry which is preliminary data.</text>
</comment>
<dbReference type="RefSeq" id="XP_024703981.1">
    <property type="nucleotide sequence ID" value="XM_024847662.1"/>
</dbReference>
<proteinExistence type="predicted"/>
<keyword evidence="2" id="KW-1185">Reference proteome</keyword>
<gene>
    <name evidence="1" type="ORF">P170DRAFT_425712</name>
</gene>
<protein>
    <recommendedName>
        <fullName evidence="3">YCII-related domain-containing protein</fullName>
    </recommendedName>
</protein>
<dbReference type="GeneID" id="36555361"/>
<dbReference type="AlphaFoldDB" id="A0A2I2G717"/>
<evidence type="ECO:0000313" key="2">
    <source>
        <dbReference type="Proteomes" id="UP000234275"/>
    </source>
</evidence>
<reference evidence="1 2" key="1">
    <citation type="submission" date="2016-12" db="EMBL/GenBank/DDBJ databases">
        <title>The genomes of Aspergillus section Nigri reveals drivers in fungal speciation.</title>
        <authorList>
            <consortium name="DOE Joint Genome Institute"/>
            <person name="Vesth T.C."/>
            <person name="Nybo J."/>
            <person name="Theobald S."/>
            <person name="Brandl J."/>
            <person name="Frisvad J.C."/>
            <person name="Nielsen K.F."/>
            <person name="Lyhne E.K."/>
            <person name="Kogle M.E."/>
            <person name="Kuo A."/>
            <person name="Riley R."/>
            <person name="Clum A."/>
            <person name="Nolan M."/>
            <person name="Lipzen A."/>
            <person name="Salamov A."/>
            <person name="Henrissat B."/>
            <person name="Wiebenga A."/>
            <person name="De Vries R.P."/>
            <person name="Grigoriev I.V."/>
            <person name="Mortensen U.H."/>
            <person name="Andersen M.R."/>
            <person name="Baker S.E."/>
        </authorList>
    </citation>
    <scope>NUCLEOTIDE SEQUENCE [LARGE SCALE GENOMIC DNA]</scope>
    <source>
        <strain evidence="1 2">IBT 23096</strain>
    </source>
</reference>
<dbReference type="EMBL" id="MSFO01000004">
    <property type="protein sequence ID" value="PLB48679.1"/>
    <property type="molecule type" value="Genomic_DNA"/>
</dbReference>
<sequence>MFIAKTRQTSRFTKALSSRPLLSSRFLHRNDGPRKEYFTRPFFADITHPILVYVSFVLVWDHPGASRAGLSSTDFIAPRFTFAGECLSPVDPDKPQTVQGNAFACLAQNVDEVREIIKESAYYKEGVWDITTAEISPLMTVHSKEYQNGKA</sequence>
<organism evidence="1 2">
    <name type="scientific">Aspergillus steynii IBT 23096</name>
    <dbReference type="NCBI Taxonomy" id="1392250"/>
    <lineage>
        <taxon>Eukaryota</taxon>
        <taxon>Fungi</taxon>
        <taxon>Dikarya</taxon>
        <taxon>Ascomycota</taxon>
        <taxon>Pezizomycotina</taxon>
        <taxon>Eurotiomycetes</taxon>
        <taxon>Eurotiomycetidae</taxon>
        <taxon>Eurotiales</taxon>
        <taxon>Aspergillaceae</taxon>
        <taxon>Aspergillus</taxon>
        <taxon>Aspergillus subgen. Circumdati</taxon>
    </lineage>
</organism>
<name>A0A2I2G717_9EURO</name>